<feature type="compositionally biased region" description="Low complexity" evidence="1">
    <location>
        <begin position="42"/>
        <end position="55"/>
    </location>
</feature>
<evidence type="ECO:0000313" key="4">
    <source>
        <dbReference type="Proteomes" id="UP000739538"/>
    </source>
</evidence>
<keyword evidence="2" id="KW-0472">Membrane</keyword>
<feature type="transmembrane region" description="Helical" evidence="2">
    <location>
        <begin position="12"/>
        <end position="32"/>
    </location>
</feature>
<proteinExistence type="predicted"/>
<evidence type="ECO:0000256" key="2">
    <source>
        <dbReference type="SAM" id="Phobius"/>
    </source>
</evidence>
<name>A0A956SGZ8_UNCEI</name>
<keyword evidence="2" id="KW-1133">Transmembrane helix</keyword>
<feature type="region of interest" description="Disordered" evidence="1">
    <location>
        <begin position="40"/>
        <end position="62"/>
    </location>
</feature>
<dbReference type="AlphaFoldDB" id="A0A956SGZ8"/>
<keyword evidence="2" id="KW-0812">Transmembrane</keyword>
<evidence type="ECO:0000256" key="1">
    <source>
        <dbReference type="SAM" id="MobiDB-lite"/>
    </source>
</evidence>
<sequence>MRRLALFEYCRLASSISTLVFGIAGLAILAAIPNTACAGTEGSPAASVVGGAPASSDPPACV</sequence>
<reference evidence="3" key="1">
    <citation type="submission" date="2020-04" db="EMBL/GenBank/DDBJ databases">
        <authorList>
            <person name="Zhang T."/>
        </authorList>
    </citation>
    <scope>NUCLEOTIDE SEQUENCE</scope>
    <source>
        <strain evidence="3">HKST-UBA02</strain>
    </source>
</reference>
<dbReference type="EMBL" id="JAGQHS010000531">
    <property type="protein sequence ID" value="MCA9759831.1"/>
    <property type="molecule type" value="Genomic_DNA"/>
</dbReference>
<feature type="non-terminal residue" evidence="3">
    <location>
        <position position="62"/>
    </location>
</feature>
<organism evidence="3 4">
    <name type="scientific">Eiseniibacteriota bacterium</name>
    <dbReference type="NCBI Taxonomy" id="2212470"/>
    <lineage>
        <taxon>Bacteria</taxon>
        <taxon>Candidatus Eiseniibacteriota</taxon>
    </lineage>
</organism>
<reference evidence="3" key="2">
    <citation type="journal article" date="2021" name="Microbiome">
        <title>Successional dynamics and alternative stable states in a saline activated sludge microbial community over 9 years.</title>
        <authorList>
            <person name="Wang Y."/>
            <person name="Ye J."/>
            <person name="Ju F."/>
            <person name="Liu L."/>
            <person name="Boyd J.A."/>
            <person name="Deng Y."/>
            <person name="Parks D.H."/>
            <person name="Jiang X."/>
            <person name="Yin X."/>
            <person name="Woodcroft B.J."/>
            <person name="Tyson G.W."/>
            <person name="Hugenholtz P."/>
            <person name="Polz M.F."/>
            <person name="Zhang T."/>
        </authorList>
    </citation>
    <scope>NUCLEOTIDE SEQUENCE</scope>
    <source>
        <strain evidence="3">HKST-UBA02</strain>
    </source>
</reference>
<dbReference type="Proteomes" id="UP000739538">
    <property type="component" value="Unassembled WGS sequence"/>
</dbReference>
<comment type="caution">
    <text evidence="3">The sequence shown here is derived from an EMBL/GenBank/DDBJ whole genome shotgun (WGS) entry which is preliminary data.</text>
</comment>
<accession>A0A956SGZ8</accession>
<evidence type="ECO:0000313" key="3">
    <source>
        <dbReference type="EMBL" id="MCA9759831.1"/>
    </source>
</evidence>
<protein>
    <submittedName>
        <fullName evidence="3">Uncharacterized protein</fullName>
    </submittedName>
</protein>
<gene>
    <name evidence="3" type="ORF">KDA27_28800</name>
</gene>